<dbReference type="GO" id="GO:0007166">
    <property type="term" value="P:cell surface receptor signaling pathway"/>
    <property type="evidence" value="ECO:0007669"/>
    <property type="project" value="InterPro"/>
</dbReference>
<comment type="caution">
    <text evidence="1">The sequence shown here is derived from an EMBL/GenBank/DDBJ whole genome shotgun (WGS) entry which is preliminary data.</text>
</comment>
<keyword evidence="2" id="KW-1185">Reference proteome</keyword>
<name>A0A397HLQ3_9GLOM</name>
<dbReference type="InterPro" id="IPR059179">
    <property type="entry name" value="MLKL-like_MCAfunc"/>
</dbReference>
<dbReference type="CDD" id="cd21037">
    <property type="entry name" value="MLKL_NTD"/>
    <property type="match status" value="1"/>
</dbReference>
<accession>A0A397HLQ3</accession>
<organism evidence="1 2">
    <name type="scientific">Diversispora epigaea</name>
    <dbReference type="NCBI Taxonomy" id="1348612"/>
    <lineage>
        <taxon>Eukaryota</taxon>
        <taxon>Fungi</taxon>
        <taxon>Fungi incertae sedis</taxon>
        <taxon>Mucoromycota</taxon>
        <taxon>Glomeromycotina</taxon>
        <taxon>Glomeromycetes</taxon>
        <taxon>Diversisporales</taxon>
        <taxon>Diversisporaceae</taxon>
        <taxon>Diversispora</taxon>
    </lineage>
</organism>
<evidence type="ECO:0000313" key="1">
    <source>
        <dbReference type="EMBL" id="RHZ62898.1"/>
    </source>
</evidence>
<proteinExistence type="predicted"/>
<protein>
    <submittedName>
        <fullName evidence="1">Uncharacterized protein</fullName>
    </submittedName>
</protein>
<reference evidence="1 2" key="1">
    <citation type="submission" date="2018-08" db="EMBL/GenBank/DDBJ databases">
        <title>Genome and evolution of the arbuscular mycorrhizal fungus Diversispora epigaea (formerly Glomus versiforme) and its bacterial endosymbionts.</title>
        <authorList>
            <person name="Sun X."/>
            <person name="Fei Z."/>
            <person name="Harrison M."/>
        </authorList>
    </citation>
    <scope>NUCLEOTIDE SEQUENCE [LARGE SCALE GENOMIC DNA]</scope>
    <source>
        <strain evidence="1 2">IT104</strain>
    </source>
</reference>
<sequence length="124" mass="14428">MSNTKESAINLDTTKFELNIVVVEASIIPFNLLQSENIQYNKKIYKSLMDCVLVAKAVVNTLKKRQTEHVKNFRNQEYYKSFIRFIEIIKRIKKFMVDVSSLVGYQELIHSGSDKDSFDSLVKE</sequence>
<dbReference type="Proteomes" id="UP000266861">
    <property type="component" value="Unassembled WGS sequence"/>
</dbReference>
<dbReference type="Gene3D" id="1.20.930.20">
    <property type="entry name" value="Adaptor protein Cbl, N-terminal domain"/>
    <property type="match status" value="1"/>
</dbReference>
<gene>
    <name evidence="1" type="ORF">Glove_334g56</name>
</gene>
<dbReference type="AlphaFoldDB" id="A0A397HLQ3"/>
<dbReference type="EMBL" id="PQFF01000305">
    <property type="protein sequence ID" value="RHZ62898.1"/>
    <property type="molecule type" value="Genomic_DNA"/>
</dbReference>
<evidence type="ECO:0000313" key="2">
    <source>
        <dbReference type="Proteomes" id="UP000266861"/>
    </source>
</evidence>
<dbReference type="InterPro" id="IPR036537">
    <property type="entry name" value="Adaptor_Cbl_N_dom_sf"/>
</dbReference>
<dbReference type="STRING" id="1348612.A0A397HLQ3"/>